<sequence length="225" mass="25482">WSVEIIISLLRIIYSCLTSPPCNDGDKVQFQLNTQTQSSVEEVIQSSAPGPSSLKFGCQQGGRSLIKRSAQKQLLSRAFKKKKFIHEFNISTVIDEELLLQISSENFVHLLMNLVADLASDKISYLYGGSFVRIHGIDYCFKIMFALMTSVKNFGQILLRLSTLKNWLDRTLLDCCDALIRREIGNNLYKLCRKKDDELSLTRTFIVELLSILEKAVNIPPSSNI</sequence>
<dbReference type="AlphaFoldDB" id="A0A915I7B6"/>
<reference evidence="3" key="1">
    <citation type="submission" date="2022-11" db="UniProtKB">
        <authorList>
            <consortium name="WormBaseParasite"/>
        </authorList>
    </citation>
    <scope>IDENTIFICATION</scope>
</reference>
<protein>
    <submittedName>
        <fullName evidence="3">Uncharacterized protein</fullName>
    </submittedName>
</protein>
<evidence type="ECO:0000256" key="1">
    <source>
        <dbReference type="SAM" id="SignalP"/>
    </source>
</evidence>
<evidence type="ECO:0000313" key="2">
    <source>
        <dbReference type="Proteomes" id="UP000887565"/>
    </source>
</evidence>
<organism evidence="2 3">
    <name type="scientific">Romanomermis culicivorax</name>
    <name type="common">Nematode worm</name>
    <dbReference type="NCBI Taxonomy" id="13658"/>
    <lineage>
        <taxon>Eukaryota</taxon>
        <taxon>Metazoa</taxon>
        <taxon>Ecdysozoa</taxon>
        <taxon>Nematoda</taxon>
        <taxon>Enoplea</taxon>
        <taxon>Dorylaimia</taxon>
        <taxon>Mermithida</taxon>
        <taxon>Mermithoidea</taxon>
        <taxon>Mermithidae</taxon>
        <taxon>Romanomermis</taxon>
    </lineage>
</organism>
<name>A0A915I7B6_ROMCU</name>
<dbReference type="WBParaSite" id="nRc.2.0.1.t09234-RA">
    <property type="protein sequence ID" value="nRc.2.0.1.t09234-RA"/>
    <property type="gene ID" value="nRc.2.0.1.g09234"/>
</dbReference>
<feature type="chain" id="PRO_5036789705" evidence="1">
    <location>
        <begin position="19"/>
        <end position="225"/>
    </location>
</feature>
<keyword evidence="2" id="KW-1185">Reference proteome</keyword>
<feature type="signal peptide" evidence="1">
    <location>
        <begin position="1"/>
        <end position="18"/>
    </location>
</feature>
<evidence type="ECO:0000313" key="3">
    <source>
        <dbReference type="WBParaSite" id="nRc.2.0.1.t09234-RA"/>
    </source>
</evidence>
<proteinExistence type="predicted"/>
<accession>A0A915I7B6</accession>
<keyword evidence="1" id="KW-0732">Signal</keyword>
<dbReference type="Proteomes" id="UP000887565">
    <property type="component" value="Unplaced"/>
</dbReference>